<comment type="caution">
    <text evidence="5">The sequence shown here is derived from an EMBL/GenBank/DDBJ whole genome shotgun (WGS) entry which is preliminary data.</text>
</comment>
<sequence length="1119" mass="120177">MSRQLHFAMTLALLGLGVAPLGHAEDIDIYTAQETSAASPNVLLVLDNSSNWSAADQAWEKDTVRAKCKDDTCRGYVDQIFGTDTRLVQGQAEVRALRVVLNELACKSAKPFTVNLGLMLFNDAGTADSTSGVAGYIRNRVQLLAPESFGCTDPDGVLASLDEIDKEIRDPDYKVPSSIDYGSAMYEAFKYFGGYANTRGTAATAMGSPVGAKGYGPAPYSLRTTLEDETAFKTPSKNEYLSPISADSCGNNYIVLVGNSFPNQEPTTDTKVSPPSNLVMSRLGLKPAQLYVTNTNTVRFADEWAQFLALTDVSEVTGHQPVKTFTINVFNKSEDLAQTALLNSMARNGGSGVGGAVKVNGDLQALIDGLKTILTQISAVNSSFASASLPISVNTQGTYLNQVFIGMFRPDGKGRPRWAGNLKQYQFALEETPVGSVTVRSLFLADADGEAAIDNANTGFLQACARSFWTSDSGEYWKTVTESPTPDYDIPDGSCPSFDFKFEFNDRPDGRVVERGGVAQKLRNITPTSSRNIQTCASAPANCTTSVDFPGATPGDDDLWIRGDNVGDGYNTATTSVNEQYQRGSSVMRPTIHGGVVHSRPLAINYGSNGVDDIVVFYGADDGLFRAVNGNKSETAARSGTELWAFLAPEFRSRLKRNRLNFPLVTFKDDPTAPKDFFFDGSIGAYIGPANADGTGSRVTYIYPSMRRGGKMIYAFDATAHPADEAPKPLWRFGCDQSGNCFGAGDVAKLGQTWSAPRVVRVKNQSKLYTVFGAGYDTCEDTEPRDCSAAKTGSGIFVLDAKSGTQLRYIDLGTSAGRIVADVVPIDTNSDGFSDLIYAVDTSGNVWRINLTNPSGPATQDQSHWTVTKVATIADWSTQNIRNRKFLYAPDVVTVGNFNVVLVGSGNREKPLDTSAAAKTKNRFYGFWDEYAVVTNFDTIDDNGKDCDAPNDTILDGGCELMNTTKTTLDYTPVFSSIFTRPRGWVIDLDDTSDAGPNEQVVTTPATVGGFVNFSTFQAKNKDKCSSLGTARGYAACFLHGGATCSGLAPEGTTRSEEFVGGGLPPSAVTGTVLVNGTIVPFIIGGKPDAPGGSALEVKLPPIPIKKDRTKVYRYKKID</sequence>
<evidence type="ECO:0000256" key="2">
    <source>
        <dbReference type="ARBA" id="ARBA00022837"/>
    </source>
</evidence>
<evidence type="ECO:0000259" key="4">
    <source>
        <dbReference type="Pfam" id="PF05567"/>
    </source>
</evidence>
<dbReference type="InterPro" id="IPR008707">
    <property type="entry name" value="B-propeller_PilY1"/>
</dbReference>
<keyword evidence="1" id="KW-0479">Metal-binding</keyword>
<evidence type="ECO:0000313" key="5">
    <source>
        <dbReference type="EMBL" id="NMG74521.1"/>
    </source>
</evidence>
<dbReference type="RefSeq" id="WP_169259662.1">
    <property type="nucleotide sequence ID" value="NZ_WTVQ01000008.1"/>
</dbReference>
<protein>
    <submittedName>
        <fullName evidence="5">Pilus assembly protein</fullName>
    </submittedName>
</protein>
<keyword evidence="6" id="KW-1185">Reference proteome</keyword>
<reference evidence="5 6" key="1">
    <citation type="submission" date="2019-12" db="EMBL/GenBank/DDBJ databases">
        <title>Comparative genomics gives insights into the taxonomy of the Azoarcus-Aromatoleum group and reveals separate origins of nif in the plant-associated Azoarcus and non-plant-associated Aromatoleum sub-groups.</title>
        <authorList>
            <person name="Lafos M."/>
            <person name="Maluk M."/>
            <person name="Batista M."/>
            <person name="Junghare M."/>
            <person name="Carmona M."/>
            <person name="Faoro H."/>
            <person name="Cruz L.M."/>
            <person name="Battistoni F."/>
            <person name="De Souza E."/>
            <person name="Pedrosa F."/>
            <person name="Chen W.-M."/>
            <person name="Poole P.S."/>
            <person name="Dixon R.A."/>
            <person name="James E.K."/>
        </authorList>
    </citation>
    <scope>NUCLEOTIDE SEQUENCE [LARGE SCALE GENOMIC DNA]</scope>
    <source>
        <strain evidence="5 6">22Lin</strain>
    </source>
</reference>
<name>A0ABX1QAU0_9RHOO</name>
<accession>A0ABX1QAU0</accession>
<organism evidence="5 6">
    <name type="scientific">Aromatoleum diolicum</name>
    <dbReference type="NCBI Taxonomy" id="75796"/>
    <lineage>
        <taxon>Bacteria</taxon>
        <taxon>Pseudomonadati</taxon>
        <taxon>Pseudomonadota</taxon>
        <taxon>Betaproteobacteria</taxon>
        <taxon>Rhodocyclales</taxon>
        <taxon>Rhodocyclaceae</taxon>
        <taxon>Aromatoleum</taxon>
    </lineage>
</organism>
<evidence type="ECO:0000313" key="6">
    <source>
        <dbReference type="Proteomes" id="UP000648984"/>
    </source>
</evidence>
<evidence type="ECO:0000256" key="3">
    <source>
        <dbReference type="SAM" id="SignalP"/>
    </source>
</evidence>
<proteinExistence type="predicted"/>
<dbReference type="Pfam" id="PF05567">
    <property type="entry name" value="T4P_PilY1"/>
    <property type="match status" value="1"/>
</dbReference>
<feature type="signal peptide" evidence="3">
    <location>
        <begin position="1"/>
        <end position="24"/>
    </location>
</feature>
<feature type="chain" id="PRO_5045185547" evidence="3">
    <location>
        <begin position="25"/>
        <end position="1119"/>
    </location>
</feature>
<evidence type="ECO:0000256" key="1">
    <source>
        <dbReference type="ARBA" id="ARBA00022723"/>
    </source>
</evidence>
<dbReference type="EMBL" id="WTVQ01000008">
    <property type="protein sequence ID" value="NMG74521.1"/>
    <property type="molecule type" value="Genomic_DNA"/>
</dbReference>
<feature type="domain" description="PilY1 beta-propeller" evidence="4">
    <location>
        <begin position="675"/>
        <end position="931"/>
    </location>
</feature>
<keyword evidence="3" id="KW-0732">Signal</keyword>
<gene>
    <name evidence="5" type="ORF">GPA25_07080</name>
</gene>
<dbReference type="Proteomes" id="UP000648984">
    <property type="component" value="Unassembled WGS sequence"/>
</dbReference>
<keyword evidence="2" id="KW-0106">Calcium</keyword>